<sequence length="159" mass="18006">MSDLLFAPFAWMLLVLAGIAEISISAWTIAQYDYDFNNRTLKLRLSLFVVPIPHVTVSQLKPSRWCGIWMALIPGSYSFLSLNPKFSETPLEWGFYRFLWACAMVPPWIVVLVLLGILLPCDTVSLAYCRQLKALFGISLAQCVLSVLAVFVVPKIRYE</sequence>
<gene>
    <name evidence="1" type="ORF">BDM02DRAFT_3194229</name>
</gene>
<reference evidence="1" key="1">
    <citation type="submission" date="2019-10" db="EMBL/GenBank/DDBJ databases">
        <authorList>
            <consortium name="DOE Joint Genome Institute"/>
            <person name="Kuo A."/>
            <person name="Miyauchi S."/>
            <person name="Kiss E."/>
            <person name="Drula E."/>
            <person name="Kohler A."/>
            <person name="Sanchez-Garcia M."/>
            <person name="Andreopoulos B."/>
            <person name="Barry K.W."/>
            <person name="Bonito G."/>
            <person name="Buee M."/>
            <person name="Carver A."/>
            <person name="Chen C."/>
            <person name="Cichocki N."/>
            <person name="Clum A."/>
            <person name="Culley D."/>
            <person name="Crous P.W."/>
            <person name="Fauchery L."/>
            <person name="Girlanda M."/>
            <person name="Hayes R."/>
            <person name="Keri Z."/>
            <person name="Labutti K."/>
            <person name="Lipzen A."/>
            <person name="Lombard V."/>
            <person name="Magnuson J."/>
            <person name="Maillard F."/>
            <person name="Morin E."/>
            <person name="Murat C."/>
            <person name="Nolan M."/>
            <person name="Ohm R."/>
            <person name="Pangilinan J."/>
            <person name="Pereira M."/>
            <person name="Perotto S."/>
            <person name="Peter M."/>
            <person name="Riley R."/>
            <person name="Sitrit Y."/>
            <person name="Stielow B."/>
            <person name="Szollosi G."/>
            <person name="Zifcakova L."/>
            <person name="Stursova M."/>
            <person name="Spatafora J.W."/>
            <person name="Tedersoo L."/>
            <person name="Vaario L.-M."/>
            <person name="Yamada A."/>
            <person name="Yan M."/>
            <person name="Wang P."/>
            <person name="Xu J."/>
            <person name="Bruns T."/>
            <person name="Baldrian P."/>
            <person name="Vilgalys R."/>
            <person name="Henrissat B."/>
            <person name="Grigoriev I.V."/>
            <person name="Hibbett D."/>
            <person name="Nagy L.G."/>
            <person name="Martin F.M."/>
        </authorList>
    </citation>
    <scope>NUCLEOTIDE SEQUENCE</scope>
    <source>
        <strain evidence="1">P2</strain>
    </source>
</reference>
<reference evidence="1" key="2">
    <citation type="journal article" date="2020" name="Nat. Commun.">
        <title>Large-scale genome sequencing of mycorrhizal fungi provides insights into the early evolution of symbiotic traits.</title>
        <authorList>
            <person name="Miyauchi S."/>
            <person name="Kiss E."/>
            <person name="Kuo A."/>
            <person name="Drula E."/>
            <person name="Kohler A."/>
            <person name="Sanchez-Garcia M."/>
            <person name="Morin E."/>
            <person name="Andreopoulos B."/>
            <person name="Barry K.W."/>
            <person name="Bonito G."/>
            <person name="Buee M."/>
            <person name="Carver A."/>
            <person name="Chen C."/>
            <person name="Cichocki N."/>
            <person name="Clum A."/>
            <person name="Culley D."/>
            <person name="Crous P.W."/>
            <person name="Fauchery L."/>
            <person name="Girlanda M."/>
            <person name="Hayes R.D."/>
            <person name="Keri Z."/>
            <person name="LaButti K."/>
            <person name="Lipzen A."/>
            <person name="Lombard V."/>
            <person name="Magnuson J."/>
            <person name="Maillard F."/>
            <person name="Murat C."/>
            <person name="Nolan M."/>
            <person name="Ohm R.A."/>
            <person name="Pangilinan J."/>
            <person name="Pereira M.F."/>
            <person name="Perotto S."/>
            <person name="Peter M."/>
            <person name="Pfister S."/>
            <person name="Riley R."/>
            <person name="Sitrit Y."/>
            <person name="Stielow J.B."/>
            <person name="Szollosi G."/>
            <person name="Zifcakova L."/>
            <person name="Stursova M."/>
            <person name="Spatafora J.W."/>
            <person name="Tedersoo L."/>
            <person name="Vaario L.M."/>
            <person name="Yamada A."/>
            <person name="Yan M."/>
            <person name="Wang P."/>
            <person name="Xu J."/>
            <person name="Bruns T."/>
            <person name="Baldrian P."/>
            <person name="Vilgalys R."/>
            <person name="Dunand C."/>
            <person name="Henrissat B."/>
            <person name="Grigoriev I.V."/>
            <person name="Hibbett D."/>
            <person name="Nagy L.G."/>
            <person name="Martin F.M."/>
        </authorList>
    </citation>
    <scope>NUCLEOTIDE SEQUENCE</scope>
    <source>
        <strain evidence="1">P2</strain>
    </source>
</reference>
<protein>
    <submittedName>
        <fullName evidence="1">Uncharacterized protein</fullName>
    </submittedName>
</protein>
<dbReference type="EMBL" id="MU118884">
    <property type="protein sequence ID" value="KAF9641935.1"/>
    <property type="molecule type" value="Genomic_DNA"/>
</dbReference>
<proteinExistence type="predicted"/>
<dbReference type="Proteomes" id="UP000886501">
    <property type="component" value="Unassembled WGS sequence"/>
</dbReference>
<accession>A0ACB6YWV6</accession>
<name>A0ACB6YWV6_THEGA</name>
<comment type="caution">
    <text evidence="1">The sequence shown here is derived from an EMBL/GenBank/DDBJ whole genome shotgun (WGS) entry which is preliminary data.</text>
</comment>
<keyword evidence="2" id="KW-1185">Reference proteome</keyword>
<evidence type="ECO:0000313" key="1">
    <source>
        <dbReference type="EMBL" id="KAF9641935.1"/>
    </source>
</evidence>
<evidence type="ECO:0000313" key="2">
    <source>
        <dbReference type="Proteomes" id="UP000886501"/>
    </source>
</evidence>
<organism evidence="1 2">
    <name type="scientific">Thelephora ganbajun</name>
    <name type="common">Ganba fungus</name>
    <dbReference type="NCBI Taxonomy" id="370292"/>
    <lineage>
        <taxon>Eukaryota</taxon>
        <taxon>Fungi</taxon>
        <taxon>Dikarya</taxon>
        <taxon>Basidiomycota</taxon>
        <taxon>Agaricomycotina</taxon>
        <taxon>Agaricomycetes</taxon>
        <taxon>Thelephorales</taxon>
        <taxon>Thelephoraceae</taxon>
        <taxon>Thelephora</taxon>
    </lineage>
</organism>